<dbReference type="AlphaFoldDB" id="A0A1I7S9E7"/>
<evidence type="ECO:0000256" key="2">
    <source>
        <dbReference type="ARBA" id="ARBA00008873"/>
    </source>
</evidence>
<feature type="transmembrane region" description="Helical" evidence="7">
    <location>
        <begin position="121"/>
        <end position="141"/>
    </location>
</feature>
<feature type="transmembrane region" description="Helical" evidence="7">
    <location>
        <begin position="262"/>
        <end position="280"/>
    </location>
</feature>
<evidence type="ECO:0000313" key="10">
    <source>
        <dbReference type="WBParaSite" id="BXY_0964300.1"/>
    </source>
</evidence>
<dbReference type="Proteomes" id="UP000095284">
    <property type="component" value="Unplaced"/>
</dbReference>
<comment type="subcellular location">
    <subcellularLocation>
        <location evidence="1">Membrane</location>
        <topology evidence="1">Multi-pass membrane protein</topology>
    </subcellularLocation>
</comment>
<dbReference type="GO" id="GO:0010312">
    <property type="term" value="P:detoxification of zinc ion"/>
    <property type="evidence" value="ECO:0007669"/>
    <property type="project" value="TreeGrafter"/>
</dbReference>
<dbReference type="Gene3D" id="1.20.1510.10">
    <property type="entry name" value="Cation efflux protein transmembrane domain"/>
    <property type="match status" value="1"/>
</dbReference>
<organism evidence="9 10">
    <name type="scientific">Bursaphelenchus xylophilus</name>
    <name type="common">Pinewood nematode worm</name>
    <name type="synonym">Aphelenchoides xylophilus</name>
    <dbReference type="NCBI Taxonomy" id="6326"/>
    <lineage>
        <taxon>Eukaryota</taxon>
        <taxon>Metazoa</taxon>
        <taxon>Ecdysozoa</taxon>
        <taxon>Nematoda</taxon>
        <taxon>Chromadorea</taxon>
        <taxon>Rhabditida</taxon>
        <taxon>Tylenchina</taxon>
        <taxon>Tylenchomorpha</taxon>
        <taxon>Aphelenchoidea</taxon>
        <taxon>Aphelenchoididae</taxon>
        <taxon>Bursaphelenchus</taxon>
    </lineage>
</organism>
<evidence type="ECO:0000313" key="9">
    <source>
        <dbReference type="Proteomes" id="UP000095284"/>
    </source>
</evidence>
<dbReference type="InterPro" id="IPR002524">
    <property type="entry name" value="Cation_efflux"/>
</dbReference>
<dbReference type="InterPro" id="IPR027469">
    <property type="entry name" value="Cation_efflux_TMD_sf"/>
</dbReference>
<comment type="similarity">
    <text evidence="2">Belongs to the cation diffusion facilitator (CDF) transporter (TC 2.A.4) family. SLC30A subfamily.</text>
</comment>
<dbReference type="NCBIfam" id="TIGR01297">
    <property type="entry name" value="CDF"/>
    <property type="match status" value="1"/>
</dbReference>
<feature type="transmembrane region" description="Helical" evidence="7">
    <location>
        <begin position="226"/>
        <end position="250"/>
    </location>
</feature>
<evidence type="ECO:0000256" key="5">
    <source>
        <dbReference type="ARBA" id="ARBA00022989"/>
    </source>
</evidence>
<keyword evidence="6 7" id="KW-0472">Membrane</keyword>
<feature type="transmembrane region" description="Helical" evidence="7">
    <location>
        <begin position="90"/>
        <end position="109"/>
    </location>
</feature>
<dbReference type="InterPro" id="IPR058533">
    <property type="entry name" value="Cation_efflux_TM"/>
</dbReference>
<evidence type="ECO:0000256" key="4">
    <source>
        <dbReference type="ARBA" id="ARBA00022833"/>
    </source>
</evidence>
<evidence type="ECO:0000256" key="6">
    <source>
        <dbReference type="ARBA" id="ARBA00023136"/>
    </source>
</evidence>
<evidence type="ECO:0000256" key="3">
    <source>
        <dbReference type="ARBA" id="ARBA00022692"/>
    </source>
</evidence>
<evidence type="ECO:0000256" key="1">
    <source>
        <dbReference type="ARBA" id="ARBA00004141"/>
    </source>
</evidence>
<keyword evidence="4" id="KW-0862">Zinc</keyword>
<dbReference type="GO" id="GO:0016020">
    <property type="term" value="C:membrane"/>
    <property type="evidence" value="ECO:0007669"/>
    <property type="project" value="UniProtKB-SubCell"/>
</dbReference>
<evidence type="ECO:0000256" key="7">
    <source>
        <dbReference type="SAM" id="Phobius"/>
    </source>
</evidence>
<keyword evidence="3 7" id="KW-0812">Transmembrane</keyword>
<feature type="domain" description="Cation efflux protein transmembrane" evidence="8">
    <location>
        <begin position="60"/>
        <end position="288"/>
    </location>
</feature>
<dbReference type="PANTHER" id="PTHR45820">
    <property type="entry name" value="FI23527P1"/>
    <property type="match status" value="1"/>
</dbReference>
<dbReference type="WBParaSite" id="BXY_0964300.1">
    <property type="protein sequence ID" value="BXY_0964300.1"/>
    <property type="gene ID" value="BXY_0964300"/>
</dbReference>
<reference evidence="10" key="1">
    <citation type="submission" date="2016-11" db="UniProtKB">
        <authorList>
            <consortium name="WormBaseParasite"/>
        </authorList>
    </citation>
    <scope>IDENTIFICATION</scope>
</reference>
<name>A0A1I7S9E7_BURXY</name>
<feature type="transmembrane region" description="Helical" evidence="7">
    <location>
        <begin position="161"/>
        <end position="178"/>
    </location>
</feature>
<dbReference type="SUPFAM" id="SSF161111">
    <property type="entry name" value="Cation efflux protein transmembrane domain-like"/>
    <property type="match status" value="1"/>
</dbReference>
<dbReference type="eggNOG" id="KOG1483">
    <property type="taxonomic scope" value="Eukaryota"/>
</dbReference>
<protein>
    <submittedName>
        <fullName evidence="10">Zinc transporter</fullName>
    </submittedName>
</protein>
<dbReference type="PANTHER" id="PTHR45820:SF4">
    <property type="entry name" value="ZINC TRANSPORTER 63C, ISOFORM F"/>
    <property type="match status" value="1"/>
</dbReference>
<dbReference type="GO" id="GO:0005385">
    <property type="term" value="F:zinc ion transmembrane transporter activity"/>
    <property type="evidence" value="ECO:0007669"/>
    <property type="project" value="TreeGrafter"/>
</dbReference>
<proteinExistence type="inferred from homology"/>
<accession>A0A1I7S9E7</accession>
<sequence length="378" mass="42252">MRQSAHYFSDRMGLITNPGNDHTILMVRTDAEGLKTMPIPSTHHKIRNRSKFPEKVKLSVMILMTFFFFVVELVYGHISGSMALIADSFHMLSDVLALIVALSCIIISTRQNETGPSNSRVELLGALVNGVFLLALCFMIFLESIERLIVPHALHEPRNVLIVGFIGFVINLIGMCMFHGHSHGHSHGAGGAHGHSHHEVKACNGHDHEDVEKKPESATQMNIKGVYLHIMTDFIGSIIVILTAAVSLYLPQYRFLRYYMDPFLSLILVFLIINSTFPLVKQTICILLQADAQDVDKSAAEKKITSIPEVNSVSNFQIWKHNDGRTMATIHVQFDTFESYVESLGNIKQILNDHGIDNVTVQPTFHSANDVQKTINVQ</sequence>
<dbReference type="GO" id="GO:0006882">
    <property type="term" value="P:intracellular zinc ion homeostasis"/>
    <property type="evidence" value="ECO:0007669"/>
    <property type="project" value="TreeGrafter"/>
</dbReference>
<dbReference type="Pfam" id="PF01545">
    <property type="entry name" value="Cation_efflux"/>
    <property type="match status" value="1"/>
</dbReference>
<evidence type="ECO:0000259" key="8">
    <source>
        <dbReference type="Pfam" id="PF01545"/>
    </source>
</evidence>
<keyword evidence="5 7" id="KW-1133">Transmembrane helix</keyword>
<feature type="transmembrane region" description="Helical" evidence="7">
    <location>
        <begin position="58"/>
        <end position="78"/>
    </location>
</feature>